<feature type="compositionally biased region" description="Polar residues" evidence="1">
    <location>
        <begin position="222"/>
        <end position="236"/>
    </location>
</feature>
<feature type="transmembrane region" description="Helical" evidence="2">
    <location>
        <begin position="113"/>
        <end position="133"/>
    </location>
</feature>
<gene>
    <name evidence="3" type="ORF">FOXB_02711</name>
</gene>
<feature type="transmembrane region" description="Helical" evidence="2">
    <location>
        <begin position="139"/>
        <end position="163"/>
    </location>
</feature>
<feature type="transmembrane region" description="Helical" evidence="2">
    <location>
        <begin position="12"/>
        <end position="29"/>
    </location>
</feature>
<feature type="transmembrane region" description="Helical" evidence="2">
    <location>
        <begin position="80"/>
        <end position="101"/>
    </location>
</feature>
<evidence type="ECO:0000256" key="2">
    <source>
        <dbReference type="SAM" id="Phobius"/>
    </source>
</evidence>
<accession>F9F8I6</accession>
<evidence type="ECO:0000256" key="1">
    <source>
        <dbReference type="SAM" id="MobiDB-lite"/>
    </source>
</evidence>
<name>F9F8I6_FUSOF</name>
<sequence>MDPSSYYETNDMYLMSVLSFSCLILFVAINFDAPWSKEKCLLYLVGVWVAFHPTALVLFSLQHSHKVELPLQLATSVNTILAATSLWGVAVIQIITIIYTFAVLGNEIWWKSAAALVCVEVALILIITLIPQVPTPVELAYILPFTSQAAAMGIIWASSRGIFRNRIQKNAADHLLGLGLTTLLVSALLLPLSTLGYFRSQMTLQWVFFMVITTVAYRLPESSSNEPATTSASQIELTPMGGSCSMNEPPPESSPDLNERTYIRSRVTLPPDSIRSVEHSGNKQDIDSSV</sequence>
<feature type="region of interest" description="Disordered" evidence="1">
    <location>
        <begin position="222"/>
        <end position="290"/>
    </location>
</feature>
<proteinExistence type="predicted"/>
<evidence type="ECO:0000313" key="3">
    <source>
        <dbReference type="EMBL" id="EGU86771.1"/>
    </source>
</evidence>
<dbReference type="AlphaFoldDB" id="F9F8I6"/>
<keyword evidence="2" id="KW-1133">Transmembrane helix</keyword>
<feature type="transmembrane region" description="Helical" evidence="2">
    <location>
        <begin position="175"/>
        <end position="198"/>
    </location>
</feature>
<organism evidence="3">
    <name type="scientific">Fusarium oxysporum (strain Fo5176)</name>
    <name type="common">Fusarium vascular wilt</name>
    <dbReference type="NCBI Taxonomy" id="660025"/>
    <lineage>
        <taxon>Eukaryota</taxon>
        <taxon>Fungi</taxon>
        <taxon>Dikarya</taxon>
        <taxon>Ascomycota</taxon>
        <taxon>Pezizomycotina</taxon>
        <taxon>Sordariomycetes</taxon>
        <taxon>Hypocreomycetidae</taxon>
        <taxon>Hypocreales</taxon>
        <taxon>Nectriaceae</taxon>
        <taxon>Fusarium</taxon>
        <taxon>Fusarium oxysporum species complex</taxon>
    </lineage>
</organism>
<protein>
    <submittedName>
        <fullName evidence="3">Uncharacterized protein</fullName>
    </submittedName>
</protein>
<keyword evidence="2" id="KW-0812">Transmembrane</keyword>
<feature type="compositionally biased region" description="Basic and acidic residues" evidence="1">
    <location>
        <begin position="275"/>
        <end position="290"/>
    </location>
</feature>
<comment type="caution">
    <text evidence="3">The sequence shown here is derived from an EMBL/GenBank/DDBJ whole genome shotgun (WGS) entry which is preliminary data.</text>
</comment>
<dbReference type="EMBL" id="AFQF01000872">
    <property type="protein sequence ID" value="EGU86771.1"/>
    <property type="molecule type" value="Genomic_DNA"/>
</dbReference>
<keyword evidence="2" id="KW-0472">Membrane</keyword>
<reference evidence="3" key="1">
    <citation type="journal article" date="2012" name="Mol. Plant Microbe Interact.">
        <title>A highly conserved effector in Fusarium oxysporum is required for full virulence on Arabidopsis.</title>
        <authorList>
            <person name="Thatcher L.F."/>
            <person name="Gardiner D.M."/>
            <person name="Kazan K."/>
            <person name="Manners J."/>
        </authorList>
    </citation>
    <scope>NUCLEOTIDE SEQUENCE [LARGE SCALE GENOMIC DNA]</scope>
    <source>
        <strain evidence="3">Fo5176</strain>
    </source>
</reference>
<feature type="transmembrane region" description="Helical" evidence="2">
    <location>
        <begin position="41"/>
        <end position="60"/>
    </location>
</feature>
<dbReference type="OrthoDB" id="5098353at2759"/>